<proteinExistence type="evidence at transcript level"/>
<dbReference type="EMBL" id="GANP01010462">
    <property type="protein sequence ID" value="JAB74006.1"/>
    <property type="molecule type" value="mRNA"/>
</dbReference>
<feature type="non-terminal residue" evidence="1">
    <location>
        <position position="1"/>
    </location>
</feature>
<protein>
    <submittedName>
        <fullName evidence="1">Uncharacterized protein</fullName>
    </submittedName>
</protein>
<dbReference type="AlphaFoldDB" id="V5IEB8"/>
<accession>V5IEB8</accession>
<sequence length="160" mass="18141">KTDGFSLADEAVMQESCIRVITTLVDQIRQRLPDNISVLQKTSLISVENTWCVMNEPLIFLLEAKAVPPETIEKIRNHWSKVTLLNWEQISSTQSFWCVVHSYKDACGENPFAELAGFAMSMLVLPAQMPKWRGTFSELNSKIQAQEQARSLQNNKTPTL</sequence>
<evidence type="ECO:0000313" key="1">
    <source>
        <dbReference type="EMBL" id="JAB74006.1"/>
    </source>
</evidence>
<feature type="non-terminal residue" evidence="1">
    <location>
        <position position="160"/>
    </location>
</feature>
<reference evidence="1" key="1">
    <citation type="journal article" date="2015" name="Sci. Rep.">
        <title>Tissue- and time-dependent transcription in Ixodes ricinus salivary glands and midguts when blood feeding on the vertebrate host.</title>
        <authorList>
            <person name="Kotsyfakis M."/>
            <person name="Schwarz A."/>
            <person name="Erhart J."/>
            <person name="Ribeiro J.M."/>
        </authorList>
    </citation>
    <scope>NUCLEOTIDE SEQUENCE</scope>
    <source>
        <tissue evidence="1">Salivary gland and midgut</tissue>
    </source>
</reference>
<organism evidence="1">
    <name type="scientific">Ixodes ricinus</name>
    <name type="common">Common tick</name>
    <name type="synonym">Acarus ricinus</name>
    <dbReference type="NCBI Taxonomy" id="34613"/>
    <lineage>
        <taxon>Eukaryota</taxon>
        <taxon>Metazoa</taxon>
        <taxon>Ecdysozoa</taxon>
        <taxon>Arthropoda</taxon>
        <taxon>Chelicerata</taxon>
        <taxon>Arachnida</taxon>
        <taxon>Acari</taxon>
        <taxon>Parasitiformes</taxon>
        <taxon>Ixodida</taxon>
        <taxon>Ixodoidea</taxon>
        <taxon>Ixodidae</taxon>
        <taxon>Ixodinae</taxon>
        <taxon>Ixodes</taxon>
    </lineage>
</organism>
<name>V5IEB8_IXORI</name>